<evidence type="ECO:0000313" key="13">
    <source>
        <dbReference type="Proteomes" id="UP001266305"/>
    </source>
</evidence>
<evidence type="ECO:0000256" key="7">
    <source>
        <dbReference type="ARBA" id="ARBA00023163"/>
    </source>
</evidence>
<feature type="region of interest" description="Disordered" evidence="11">
    <location>
        <begin position="96"/>
        <end position="122"/>
    </location>
</feature>
<dbReference type="PANTHER" id="PTHR21408">
    <property type="entry name" value="HOMEODOMAIN-ONLY PROTEIN"/>
    <property type="match status" value="1"/>
</dbReference>
<protein>
    <recommendedName>
        <fullName evidence="2">Homeodomain-only protein</fullName>
    </recommendedName>
    <alternativeName>
        <fullName evidence="9">Odd homeobox protein 1</fullName>
    </alternativeName>
</protein>
<proteinExistence type="predicted"/>
<name>A0ABQ9W299_SAGOE</name>
<evidence type="ECO:0000256" key="9">
    <source>
        <dbReference type="ARBA" id="ARBA00031117"/>
    </source>
</evidence>
<dbReference type="EMBL" id="JASSZA010000003">
    <property type="protein sequence ID" value="KAK2115771.1"/>
    <property type="molecule type" value="Genomic_DNA"/>
</dbReference>
<keyword evidence="7" id="KW-0804">Transcription</keyword>
<evidence type="ECO:0000256" key="2">
    <source>
        <dbReference type="ARBA" id="ARBA00021327"/>
    </source>
</evidence>
<keyword evidence="3" id="KW-0217">Developmental protein</keyword>
<dbReference type="InterPro" id="IPR001356">
    <property type="entry name" value="HD"/>
</dbReference>
<evidence type="ECO:0000256" key="4">
    <source>
        <dbReference type="ARBA" id="ARBA00022491"/>
    </source>
</evidence>
<evidence type="ECO:0000256" key="3">
    <source>
        <dbReference type="ARBA" id="ARBA00022473"/>
    </source>
</evidence>
<dbReference type="CDD" id="cd00086">
    <property type="entry name" value="homeodomain"/>
    <property type="match status" value="1"/>
</dbReference>
<evidence type="ECO:0000256" key="5">
    <source>
        <dbReference type="ARBA" id="ARBA00023015"/>
    </source>
</evidence>
<feature type="region of interest" description="Disordered" evidence="11">
    <location>
        <begin position="23"/>
        <end position="65"/>
    </location>
</feature>
<gene>
    <name evidence="12" type="ORF">P7K49_006397</name>
</gene>
<dbReference type="InterPro" id="IPR039162">
    <property type="entry name" value="HOPX"/>
</dbReference>
<keyword evidence="4" id="KW-0678">Repressor</keyword>
<keyword evidence="5" id="KW-0805">Transcription regulation</keyword>
<feature type="non-terminal residue" evidence="12">
    <location>
        <position position="1"/>
    </location>
</feature>
<dbReference type="Gene3D" id="1.10.10.60">
    <property type="entry name" value="Homeodomain-like"/>
    <property type="match status" value="1"/>
</dbReference>
<dbReference type="SUPFAM" id="SSF46689">
    <property type="entry name" value="Homeodomain-like"/>
    <property type="match status" value="1"/>
</dbReference>
<comment type="subcellular location">
    <subcellularLocation>
        <location evidence="1">Nucleus</location>
    </subcellularLocation>
</comment>
<evidence type="ECO:0000313" key="12">
    <source>
        <dbReference type="EMBL" id="KAK2115771.1"/>
    </source>
</evidence>
<evidence type="ECO:0000256" key="11">
    <source>
        <dbReference type="SAM" id="MobiDB-lite"/>
    </source>
</evidence>
<keyword evidence="8" id="KW-0539">Nucleus</keyword>
<reference evidence="12 13" key="1">
    <citation type="submission" date="2023-05" db="EMBL/GenBank/DDBJ databases">
        <title>B98-5 Cell Line De Novo Hybrid Assembly: An Optical Mapping Approach.</title>
        <authorList>
            <person name="Kananen K."/>
            <person name="Auerbach J.A."/>
            <person name="Kautto E."/>
            <person name="Blachly J.S."/>
        </authorList>
    </citation>
    <scope>NUCLEOTIDE SEQUENCE [LARGE SCALE GENOMIC DNA]</scope>
    <source>
        <strain evidence="12">B95-8</strain>
        <tissue evidence="12">Cell line</tissue>
    </source>
</reference>
<comment type="caution">
    <text evidence="12">The sequence shown here is derived from an EMBL/GenBank/DDBJ whole genome shotgun (WGS) entry which is preliminary data.</text>
</comment>
<feature type="region of interest" description="Disordered" evidence="11">
    <location>
        <begin position="145"/>
        <end position="197"/>
    </location>
</feature>
<feature type="compositionally biased region" description="Polar residues" evidence="11">
    <location>
        <begin position="50"/>
        <end position="63"/>
    </location>
</feature>
<dbReference type="PANTHER" id="PTHR21408:SF1">
    <property type="entry name" value="HOMEODOMAIN-ONLY PROTEIN"/>
    <property type="match status" value="1"/>
</dbReference>
<dbReference type="Proteomes" id="UP001266305">
    <property type="component" value="Unassembled WGS sequence"/>
</dbReference>
<keyword evidence="13" id="KW-1185">Reference proteome</keyword>
<sequence>LQPPGTRAAVALREGAAGAVAARVAPGPPPFAASLPPPRSPPPLLPSPQRAGTMSAETANGPTEDQVEILEYNFNKVHKRPDPTTLCLIAAEAGLSEEETQVRPRTRPARPTPAQAGPSRGWGGPDCPPLPLGCLPAISHRFGPHPCGPDPAWLPPAPPRFPAPMGAQSPRHPQPAAVPRELRRNPAVAGPCLSPAA</sequence>
<accession>A0ABQ9W299</accession>
<dbReference type="InterPro" id="IPR009057">
    <property type="entry name" value="Homeodomain-like_sf"/>
</dbReference>
<evidence type="ECO:0000256" key="8">
    <source>
        <dbReference type="ARBA" id="ARBA00023242"/>
    </source>
</evidence>
<feature type="compositionally biased region" description="Pro residues" evidence="11">
    <location>
        <begin position="146"/>
        <end position="162"/>
    </location>
</feature>
<evidence type="ECO:0000256" key="10">
    <source>
        <dbReference type="ARBA" id="ARBA00046599"/>
    </source>
</evidence>
<keyword evidence="6" id="KW-0371">Homeobox</keyword>
<evidence type="ECO:0000256" key="1">
    <source>
        <dbReference type="ARBA" id="ARBA00004123"/>
    </source>
</evidence>
<feature type="compositionally biased region" description="Pro residues" evidence="11">
    <location>
        <begin position="26"/>
        <end position="46"/>
    </location>
</feature>
<evidence type="ECO:0000256" key="6">
    <source>
        <dbReference type="ARBA" id="ARBA00023155"/>
    </source>
</evidence>
<organism evidence="12 13">
    <name type="scientific">Saguinus oedipus</name>
    <name type="common">Cotton-top tamarin</name>
    <name type="synonym">Oedipomidas oedipus</name>
    <dbReference type="NCBI Taxonomy" id="9490"/>
    <lineage>
        <taxon>Eukaryota</taxon>
        <taxon>Metazoa</taxon>
        <taxon>Chordata</taxon>
        <taxon>Craniata</taxon>
        <taxon>Vertebrata</taxon>
        <taxon>Euteleostomi</taxon>
        <taxon>Mammalia</taxon>
        <taxon>Eutheria</taxon>
        <taxon>Euarchontoglires</taxon>
        <taxon>Primates</taxon>
        <taxon>Haplorrhini</taxon>
        <taxon>Platyrrhini</taxon>
        <taxon>Cebidae</taxon>
        <taxon>Callitrichinae</taxon>
        <taxon>Saguinus</taxon>
    </lineage>
</organism>
<comment type="subunit">
    <text evidence="10">Interacts with serum response factor (SRF). Component of a large complex containing histone deacetylases such as HDAC2. Interacts with the acetylated forms of HSPA1A and HSPA1B. Interacts with HSPA8.</text>
</comment>